<accession>A0ABR1C7C0</accession>
<reference evidence="3 4" key="1">
    <citation type="submission" date="2023-08" db="EMBL/GenBank/DDBJ databases">
        <title>A Necator americanus chromosomal reference genome.</title>
        <authorList>
            <person name="Ilik V."/>
            <person name="Petrzelkova K.J."/>
            <person name="Pardy F."/>
            <person name="Fuh T."/>
            <person name="Niatou-Singa F.S."/>
            <person name="Gouil Q."/>
            <person name="Baker L."/>
            <person name="Ritchie M.E."/>
            <person name="Jex A.R."/>
            <person name="Gazzola D."/>
            <person name="Li H."/>
            <person name="Toshio Fujiwara R."/>
            <person name="Zhan B."/>
            <person name="Aroian R.V."/>
            <person name="Pafco B."/>
            <person name="Schwarz E.M."/>
        </authorList>
    </citation>
    <scope>NUCLEOTIDE SEQUENCE [LARGE SCALE GENOMIC DNA]</scope>
    <source>
        <strain evidence="3 4">Aroian</strain>
        <tissue evidence="3">Whole animal</tissue>
    </source>
</reference>
<sequence length="1029" mass="115273">MKSFITAAIIFNPMFYVGLSVAHTRASYCKILCLDAILQTRVFTLPVLRLKCRVEESNECYQHLCRLVNKHPTSECPGICRFTATEYNRFSVVGPEEGSRMSSEICLNPAWITTATPTSTTTEATMRLRAARSIPNFRDLYMESTACKRLCERLFSRIVKSSSSCTPRNDRRCFFESCQGIIGSVAATDDYNECPSICDSMSNGMHYLYLPVPPTMKEVRNICWTFGFPKKARNHLRTTAVTYSNEEFSNCEELCEYLFSGIIENSRCTHPQSELCLLDTCLSIIRSEVSTYQEGIGKECSEICTFISDEMPDIDIARYMTTMEIIRFCAKGVSPKKTTKPPRTTAVTYPYEAFSNCKKLCVYVFPRTLKPYKYFCPDGGKKYNTCVLSSCKEVVKRTLMDGGQDAKNACPNLCSSMAIAMSNRNMDRKQFGQEQLRKFCLKIVPPLRTTKPPRTTAVTYPYEEFSNCRKLCVYVFPRTLKPYKYFCPDGGKKYNTCVLSSCKEVVKRTLMDDGQDAKNACPNLCSSMAIAMSNRNMDRKQFGKEQLRKFCLKIVPPLRTTKPPRTTAVTYPYEEFSNCKKLCLYVFPRTLKPYKYFCQHGGKKYNTCVLSSCKEVVKRTLTDDGQDAKHACPNLCSHMAIAMSNRNMDRKQFGKEQIRKFCLKIVPPVMTTKPPRTTAVTYPYEEFSNCKKLCLYVFPRTLKPYKYFCQDGGKKYNTCVLSSCKEVVKRTLMNGGQDAKHACPNLCSHMALAMRNRNMDRKQFGKEQIHKFCLKIVPPVRTTKPPRTTAVTGTDIPTTTAEMSFSTTEMHATTTEIPTTTTETPSTTTEISSSTTEMHSTTTEIPTTTTETPSTTAEISSSTTEMHSTTTEIPTTTTETPSTTAEISSSTTEMHSTTTEIPTTTTETPSTTAEISSSTTEMHSTTTEIPTTTTETPSTTAEISSSTTEMHSTTTEIPTTTTETPSTTAKISSSTTEMHSTTTEIPTTTTETPSTTAEISSSTTEMHATTTEVPITTTEMSSFTTEMPL</sequence>
<name>A0ABR1C7C0_NECAM</name>
<dbReference type="Gene3D" id="1.10.287.950">
    <property type="entry name" value="Methyl-accepting chemotaxis protein"/>
    <property type="match status" value="1"/>
</dbReference>
<feature type="chain" id="PRO_5046694846" evidence="2">
    <location>
        <begin position="21"/>
        <end position="1029"/>
    </location>
</feature>
<dbReference type="Proteomes" id="UP001303046">
    <property type="component" value="Unassembled WGS sequence"/>
</dbReference>
<keyword evidence="2" id="KW-0732">Signal</keyword>
<dbReference type="PANTHER" id="PTHR24041:SF30">
    <property type="entry name" value="MUCIN-3A"/>
    <property type="match status" value="1"/>
</dbReference>
<evidence type="ECO:0000313" key="3">
    <source>
        <dbReference type="EMBL" id="KAK6733739.1"/>
    </source>
</evidence>
<evidence type="ECO:0000256" key="2">
    <source>
        <dbReference type="SAM" id="SignalP"/>
    </source>
</evidence>
<organism evidence="3 4">
    <name type="scientific">Necator americanus</name>
    <name type="common">Human hookworm</name>
    <dbReference type="NCBI Taxonomy" id="51031"/>
    <lineage>
        <taxon>Eukaryota</taxon>
        <taxon>Metazoa</taxon>
        <taxon>Ecdysozoa</taxon>
        <taxon>Nematoda</taxon>
        <taxon>Chromadorea</taxon>
        <taxon>Rhabditida</taxon>
        <taxon>Rhabditina</taxon>
        <taxon>Rhabditomorpha</taxon>
        <taxon>Strongyloidea</taxon>
        <taxon>Ancylostomatidae</taxon>
        <taxon>Bunostominae</taxon>
        <taxon>Necator</taxon>
    </lineage>
</organism>
<keyword evidence="4" id="KW-1185">Reference proteome</keyword>
<proteinExistence type="predicted"/>
<evidence type="ECO:0000313" key="4">
    <source>
        <dbReference type="Proteomes" id="UP001303046"/>
    </source>
</evidence>
<dbReference type="PANTHER" id="PTHR24041">
    <property type="entry name" value="MUCIN"/>
    <property type="match status" value="1"/>
</dbReference>
<protein>
    <submittedName>
        <fullName evidence="3">Uncharacterized protein</fullName>
    </submittedName>
</protein>
<dbReference type="EMBL" id="JAVFWL010000002">
    <property type="protein sequence ID" value="KAK6733739.1"/>
    <property type="molecule type" value="Genomic_DNA"/>
</dbReference>
<gene>
    <name evidence="3" type="primary">Necator_chrII.g5270</name>
    <name evidence="3" type="ORF">RB195_017477</name>
</gene>
<feature type="signal peptide" evidence="2">
    <location>
        <begin position="1"/>
        <end position="20"/>
    </location>
</feature>
<dbReference type="SUPFAM" id="SSF58104">
    <property type="entry name" value="Methyl-accepting chemotaxis protein (MCP) signaling domain"/>
    <property type="match status" value="1"/>
</dbReference>
<dbReference type="InterPro" id="IPR052504">
    <property type="entry name" value="Mucin_signaling_protection"/>
</dbReference>
<evidence type="ECO:0000256" key="1">
    <source>
        <dbReference type="SAM" id="MobiDB-lite"/>
    </source>
</evidence>
<comment type="caution">
    <text evidence="3">The sequence shown here is derived from an EMBL/GenBank/DDBJ whole genome shotgun (WGS) entry which is preliminary data.</text>
</comment>
<feature type="region of interest" description="Disordered" evidence="1">
    <location>
        <begin position="814"/>
        <end position="1008"/>
    </location>
</feature>